<dbReference type="CDD" id="cd12151">
    <property type="entry name" value="F1-ATPase_gamma"/>
    <property type="match status" value="1"/>
</dbReference>
<comment type="similarity">
    <text evidence="3 13">Belongs to the ATPase gamma chain family.</text>
</comment>
<dbReference type="GO" id="GO:0016787">
    <property type="term" value="F:hydrolase activity"/>
    <property type="evidence" value="ECO:0007669"/>
    <property type="project" value="UniProtKB-KW"/>
</dbReference>
<dbReference type="EMBL" id="NOIF01000067">
    <property type="protein sequence ID" value="OZS43722.1"/>
    <property type="molecule type" value="Genomic_DNA"/>
</dbReference>
<dbReference type="NCBIfam" id="NF004144">
    <property type="entry name" value="PRK05621.1-1"/>
    <property type="match status" value="1"/>
</dbReference>
<evidence type="ECO:0000256" key="10">
    <source>
        <dbReference type="ARBA" id="ARBA00023136"/>
    </source>
</evidence>
<evidence type="ECO:0000256" key="4">
    <source>
        <dbReference type="ARBA" id="ARBA00011648"/>
    </source>
</evidence>
<dbReference type="FunFam" id="3.40.1380.10:FF:000006">
    <property type="entry name" value="ATP synthase gamma chain"/>
    <property type="match status" value="1"/>
</dbReference>
<keyword evidence="10 13" id="KW-0472">Membrane</keyword>
<dbReference type="GO" id="GO:0046933">
    <property type="term" value="F:proton-transporting ATP synthase activity, rotational mechanism"/>
    <property type="evidence" value="ECO:0007669"/>
    <property type="project" value="UniProtKB-UniRule"/>
</dbReference>
<dbReference type="PRINTS" id="PR00126">
    <property type="entry name" value="ATPASEGAMMA"/>
</dbReference>
<dbReference type="AlphaFoldDB" id="A0AAW7XZM4"/>
<keyword evidence="7" id="KW-0997">Cell inner membrane</keyword>
<comment type="subunit">
    <text evidence="4 13">F-type ATPases have 2 components, CF(1) - the catalytic core - and CF(0) - the membrane proton channel. CF(1) has five subunits: alpha(3), beta(3), gamma(1), delta(1), epsilon(1). CF(0) has three main subunits: a, b and c.</text>
</comment>
<comment type="subcellular location">
    <subcellularLocation>
        <location evidence="13">Cell membrane</location>
        <topology evidence="13">Peripheral membrane protein</topology>
    </subcellularLocation>
    <subcellularLocation>
        <location evidence="2">Membrane</location>
        <topology evidence="2">Peripheral membrane protein</topology>
    </subcellularLocation>
</comment>
<keyword evidence="8 13" id="KW-0375">Hydrogen ion transport</keyword>
<keyword evidence="6 13" id="KW-1003">Cell membrane</keyword>
<evidence type="ECO:0000256" key="13">
    <source>
        <dbReference type="HAMAP-Rule" id="MF_00815"/>
    </source>
</evidence>
<evidence type="ECO:0000313" key="14">
    <source>
        <dbReference type="EMBL" id="MDO6541290.1"/>
    </source>
</evidence>
<sequence length="291" mass="32563">MANAKEIRTKIGSVQNTQKITSAMEMVAASKMRKVQDNMVLTRPYADNMRKVISHVVSGSLEYKHPYLEEREIKRVAYIIISSDRGLCGGLNNNLFKKVLVEMQQWREKGVEVDTSLIGSKAISFFHRIGNVVAQTSGLGDKPKLEDVLGPVKAMLEHYDEGRIDRLHLVYNEFVNTMVQKPQVVQLLPRPELAQADNADSKKSAGRWDYIYEQDPKALLDELMLRYIESQVYQGTVESCACEQAARMVAMKAATDNAGALINDLQLVYNKARQAAITQELSEIVSGAQAV</sequence>
<organism evidence="14 18">
    <name type="scientific">Photobacterium sanguinicancri</name>
    <dbReference type="NCBI Taxonomy" id="875932"/>
    <lineage>
        <taxon>Bacteria</taxon>
        <taxon>Pseudomonadati</taxon>
        <taxon>Pseudomonadota</taxon>
        <taxon>Gammaproteobacteria</taxon>
        <taxon>Vibrionales</taxon>
        <taxon>Vibrionaceae</taxon>
        <taxon>Photobacterium</taxon>
    </lineage>
</organism>
<dbReference type="SUPFAM" id="SSF52943">
    <property type="entry name" value="ATP synthase (F1-ATPase), gamma subunit"/>
    <property type="match status" value="1"/>
</dbReference>
<dbReference type="RefSeq" id="WP_094955751.1">
    <property type="nucleotide sequence ID" value="NZ_AP024850.1"/>
</dbReference>
<reference evidence="15 17" key="1">
    <citation type="journal article" date="2016" name="Antonie Van Leeuwenhoek">
        <title>Photobacterium sanguinicancri sp. nov. isolated from marine animals.</title>
        <authorList>
            <person name="Gomez-Gil B."/>
            <person name="Roque A."/>
            <person name="Rotllant G."/>
            <person name="Romalde J.L."/>
            <person name="Doce A."/>
            <person name="Eggermont M."/>
            <person name="Defoirdt T."/>
        </authorList>
    </citation>
    <scope>NUCLEOTIDE SEQUENCE [LARGE SCALE GENOMIC DNA]</scope>
    <source>
        <strain evidence="15 17">CAIM 1827</strain>
    </source>
</reference>
<evidence type="ECO:0000256" key="2">
    <source>
        <dbReference type="ARBA" id="ARBA00004170"/>
    </source>
</evidence>
<dbReference type="Proteomes" id="UP000215999">
    <property type="component" value="Unassembled WGS sequence"/>
</dbReference>
<dbReference type="EMBL" id="NOIF01000002">
    <property type="protein sequence ID" value="OZS45925.1"/>
    <property type="molecule type" value="Genomic_DNA"/>
</dbReference>
<accession>A0AAW7XZM4</accession>
<dbReference type="PANTHER" id="PTHR11693">
    <property type="entry name" value="ATP SYNTHASE GAMMA CHAIN"/>
    <property type="match status" value="1"/>
</dbReference>
<dbReference type="GO" id="GO:0045259">
    <property type="term" value="C:proton-transporting ATP synthase complex"/>
    <property type="evidence" value="ECO:0007669"/>
    <property type="project" value="UniProtKB-KW"/>
</dbReference>
<keyword evidence="15" id="KW-0378">Hydrolase</keyword>
<dbReference type="Pfam" id="PF00231">
    <property type="entry name" value="ATP-synt"/>
    <property type="match status" value="1"/>
</dbReference>
<evidence type="ECO:0000256" key="5">
    <source>
        <dbReference type="ARBA" id="ARBA00022448"/>
    </source>
</evidence>
<dbReference type="GO" id="GO:0042777">
    <property type="term" value="P:proton motive force-driven plasma membrane ATP synthesis"/>
    <property type="evidence" value="ECO:0007669"/>
    <property type="project" value="UniProtKB-UniRule"/>
</dbReference>
<dbReference type="HAMAP" id="MF_00815">
    <property type="entry name" value="ATP_synth_gamma_bact"/>
    <property type="match status" value="1"/>
</dbReference>
<evidence type="ECO:0000256" key="8">
    <source>
        <dbReference type="ARBA" id="ARBA00022781"/>
    </source>
</evidence>
<evidence type="ECO:0000256" key="11">
    <source>
        <dbReference type="ARBA" id="ARBA00023196"/>
    </source>
</evidence>
<evidence type="ECO:0000256" key="12">
    <source>
        <dbReference type="ARBA" id="ARBA00023310"/>
    </source>
</evidence>
<dbReference type="Proteomes" id="UP001170624">
    <property type="component" value="Unassembled WGS sequence"/>
</dbReference>
<comment type="caution">
    <text evidence="14">The sequence shown here is derived from an EMBL/GenBank/DDBJ whole genome shotgun (WGS) entry which is preliminary data.</text>
</comment>
<dbReference type="Gene3D" id="1.10.287.80">
    <property type="entry name" value="ATP synthase, gamma subunit, helix hairpin domain"/>
    <property type="match status" value="2"/>
</dbReference>
<evidence type="ECO:0000313" key="17">
    <source>
        <dbReference type="Proteomes" id="UP000215999"/>
    </source>
</evidence>
<proteinExistence type="inferred from homology"/>
<keyword evidence="17" id="KW-1185">Reference proteome</keyword>
<dbReference type="FunFam" id="1.10.287.80:FF:000005">
    <property type="entry name" value="ATP synthase gamma chain"/>
    <property type="match status" value="2"/>
</dbReference>
<evidence type="ECO:0000256" key="9">
    <source>
        <dbReference type="ARBA" id="ARBA00023065"/>
    </source>
</evidence>
<dbReference type="GO" id="GO:0005524">
    <property type="term" value="F:ATP binding"/>
    <property type="evidence" value="ECO:0007669"/>
    <property type="project" value="UniProtKB-UniRule"/>
</dbReference>
<keyword evidence="5 13" id="KW-0813">Transport</keyword>
<reference evidence="14" key="3">
    <citation type="submission" date="2023-07" db="EMBL/GenBank/DDBJ databases">
        <title>Genome content predicts the carbon catabolic preferences of heterotrophic bacteria.</title>
        <authorList>
            <person name="Gralka M."/>
        </authorList>
    </citation>
    <scope>NUCLEOTIDE SEQUENCE</scope>
    <source>
        <strain evidence="14">G2M05</strain>
    </source>
</reference>
<keyword evidence="11 13" id="KW-0139">CF(1)</keyword>
<reference evidence="15" key="2">
    <citation type="submission" date="2017-07" db="EMBL/GenBank/DDBJ databases">
        <authorList>
            <person name="Gomez-Gil B."/>
            <person name="Enciso-Ibarra K."/>
        </authorList>
    </citation>
    <scope>NUCLEOTIDE SEQUENCE</scope>
    <source>
        <strain evidence="15">CAIM 1827</strain>
    </source>
</reference>
<evidence type="ECO:0000313" key="18">
    <source>
        <dbReference type="Proteomes" id="UP001170624"/>
    </source>
</evidence>
<evidence type="ECO:0000256" key="6">
    <source>
        <dbReference type="ARBA" id="ARBA00022475"/>
    </source>
</evidence>
<evidence type="ECO:0000256" key="3">
    <source>
        <dbReference type="ARBA" id="ARBA00007681"/>
    </source>
</evidence>
<dbReference type="Gene3D" id="3.40.1380.10">
    <property type="match status" value="1"/>
</dbReference>
<comment type="function">
    <text evidence="1 13">Produces ATP from ADP in the presence of a proton gradient across the membrane. The gamma chain is believed to be important in regulating ATPase activity and the flow of protons through the CF(0) complex.</text>
</comment>
<dbReference type="GO" id="GO:0005886">
    <property type="term" value="C:plasma membrane"/>
    <property type="evidence" value="ECO:0007669"/>
    <property type="project" value="UniProtKB-SubCell"/>
</dbReference>
<name>A0AAW7XZM4_9GAMM</name>
<dbReference type="EMBL" id="JAUOPU010000001">
    <property type="protein sequence ID" value="MDO6541290.1"/>
    <property type="molecule type" value="Genomic_DNA"/>
</dbReference>
<evidence type="ECO:0000256" key="1">
    <source>
        <dbReference type="ARBA" id="ARBA00003456"/>
    </source>
</evidence>
<dbReference type="PANTHER" id="PTHR11693:SF22">
    <property type="entry name" value="ATP SYNTHASE SUBUNIT GAMMA, MITOCHONDRIAL"/>
    <property type="match status" value="1"/>
</dbReference>
<dbReference type="NCBIfam" id="TIGR01146">
    <property type="entry name" value="ATPsyn_F1gamma"/>
    <property type="match status" value="1"/>
</dbReference>
<evidence type="ECO:0000313" key="16">
    <source>
        <dbReference type="EMBL" id="OZS45925.1"/>
    </source>
</evidence>
<keyword evidence="9 13" id="KW-0406">Ion transport</keyword>
<evidence type="ECO:0000313" key="15">
    <source>
        <dbReference type="EMBL" id="OZS43722.1"/>
    </source>
</evidence>
<evidence type="ECO:0000256" key="7">
    <source>
        <dbReference type="ARBA" id="ARBA00022519"/>
    </source>
</evidence>
<protein>
    <recommendedName>
        <fullName evidence="13">ATP synthase gamma chain</fullName>
    </recommendedName>
    <alternativeName>
        <fullName evidence="13">ATP synthase F1 sector gamma subunit</fullName>
    </alternativeName>
    <alternativeName>
        <fullName evidence="13">F-ATPase gamma subunit</fullName>
    </alternativeName>
</protein>
<keyword evidence="12 13" id="KW-0066">ATP synthesis</keyword>
<dbReference type="PROSITE" id="PS00153">
    <property type="entry name" value="ATPASE_GAMMA"/>
    <property type="match status" value="1"/>
</dbReference>
<dbReference type="InterPro" id="IPR023632">
    <property type="entry name" value="ATP_synth_F1_gsu_CS"/>
</dbReference>
<dbReference type="InterPro" id="IPR035968">
    <property type="entry name" value="ATP_synth_F1_ATPase_gsu"/>
</dbReference>
<dbReference type="InterPro" id="IPR000131">
    <property type="entry name" value="ATP_synth_F1_gsu"/>
</dbReference>
<gene>
    <name evidence="13 14" type="primary">atpG</name>
    <name evidence="16" type="ORF">ASV53_00895</name>
    <name evidence="15" type="ORF">ASV53_11830</name>
    <name evidence="14" type="ORF">Q4568_02030</name>
</gene>